<evidence type="ECO:0000256" key="4">
    <source>
        <dbReference type="PROSITE-ProRule" id="PRU00024"/>
    </source>
</evidence>
<dbReference type="InterPro" id="IPR017907">
    <property type="entry name" value="Znf_RING_CS"/>
</dbReference>
<dbReference type="SMART" id="SM00184">
    <property type="entry name" value="RING"/>
    <property type="match status" value="1"/>
</dbReference>
<dbReference type="PROSITE" id="PS00518">
    <property type="entry name" value="ZF_RING_1"/>
    <property type="match status" value="1"/>
</dbReference>
<evidence type="ECO:0000259" key="7">
    <source>
        <dbReference type="PROSITE" id="PS50089"/>
    </source>
</evidence>
<dbReference type="AlphaFoldDB" id="A0A8C5EJE4"/>
<dbReference type="PANTHER" id="PTHR24103">
    <property type="entry name" value="E3 UBIQUITIN-PROTEIN LIGASE TRIM"/>
    <property type="match status" value="1"/>
</dbReference>
<evidence type="ECO:0000256" key="3">
    <source>
        <dbReference type="ARBA" id="ARBA00022833"/>
    </source>
</evidence>
<dbReference type="InterPro" id="IPR050143">
    <property type="entry name" value="TRIM/RBCC"/>
</dbReference>
<dbReference type="SMART" id="SM00336">
    <property type="entry name" value="BBOX"/>
    <property type="match status" value="1"/>
</dbReference>
<dbReference type="Ensembl" id="ENSGWIT00000024684.1">
    <property type="protein sequence ID" value="ENSGWIP00000022523.1"/>
    <property type="gene ID" value="ENSGWIG00000012067.1"/>
</dbReference>
<dbReference type="PROSITE" id="PS50089">
    <property type="entry name" value="ZF_RING_2"/>
    <property type="match status" value="1"/>
</dbReference>
<reference evidence="9" key="3">
    <citation type="submission" date="2025-09" db="UniProtKB">
        <authorList>
            <consortium name="Ensembl"/>
        </authorList>
    </citation>
    <scope>IDENTIFICATION</scope>
</reference>
<dbReference type="SUPFAM" id="SSF57850">
    <property type="entry name" value="RING/U-box"/>
    <property type="match status" value="1"/>
</dbReference>
<evidence type="ECO:0000256" key="1">
    <source>
        <dbReference type="ARBA" id="ARBA00022723"/>
    </source>
</evidence>
<keyword evidence="10" id="KW-1185">Reference proteome</keyword>
<keyword evidence="1" id="KW-0479">Metal-binding</keyword>
<dbReference type="Proteomes" id="UP000694680">
    <property type="component" value="Chromosome 7"/>
</dbReference>
<accession>A0A8C5EJE4</accession>
<dbReference type="Gene3D" id="1.20.5.170">
    <property type="match status" value="1"/>
</dbReference>
<dbReference type="Pfam" id="PF13445">
    <property type="entry name" value="zf-RING_UBOX"/>
    <property type="match status" value="1"/>
</dbReference>
<keyword evidence="6" id="KW-1133">Transmembrane helix</keyword>
<dbReference type="InterPro" id="IPR013083">
    <property type="entry name" value="Znf_RING/FYVE/PHD"/>
</dbReference>
<dbReference type="Pfam" id="PF00643">
    <property type="entry name" value="zf-B_box"/>
    <property type="match status" value="1"/>
</dbReference>
<evidence type="ECO:0000256" key="6">
    <source>
        <dbReference type="SAM" id="Phobius"/>
    </source>
</evidence>
<evidence type="ECO:0000259" key="8">
    <source>
        <dbReference type="PROSITE" id="PS50119"/>
    </source>
</evidence>
<dbReference type="InterPro" id="IPR001841">
    <property type="entry name" value="Znf_RING"/>
</dbReference>
<name>A0A8C5EJE4_GOUWI</name>
<protein>
    <submittedName>
        <fullName evidence="9">Tripartite motif containing 101</fullName>
    </submittedName>
</protein>
<reference evidence="9" key="1">
    <citation type="submission" date="2020-06" db="EMBL/GenBank/DDBJ databases">
        <authorList>
            <consortium name="Wellcome Sanger Institute Data Sharing"/>
        </authorList>
    </citation>
    <scope>NUCLEOTIDE SEQUENCE [LARGE SCALE GENOMIC DNA]</scope>
</reference>
<reference evidence="9" key="2">
    <citation type="submission" date="2025-08" db="UniProtKB">
        <authorList>
            <consortium name="Ensembl"/>
        </authorList>
    </citation>
    <scope>IDENTIFICATION</scope>
</reference>
<keyword evidence="6" id="KW-0472">Membrane</keyword>
<dbReference type="GO" id="GO:0008270">
    <property type="term" value="F:zinc ion binding"/>
    <property type="evidence" value="ECO:0007669"/>
    <property type="project" value="UniProtKB-KW"/>
</dbReference>
<keyword evidence="2 4" id="KW-0863">Zinc-finger</keyword>
<dbReference type="Gene3D" id="3.30.40.10">
    <property type="entry name" value="Zinc/RING finger domain, C3HC4 (zinc finger)"/>
    <property type="match status" value="1"/>
</dbReference>
<organism evidence="9 10">
    <name type="scientific">Gouania willdenowi</name>
    <name type="common">Blunt-snouted clingfish</name>
    <name type="synonym">Lepadogaster willdenowi</name>
    <dbReference type="NCBI Taxonomy" id="441366"/>
    <lineage>
        <taxon>Eukaryota</taxon>
        <taxon>Metazoa</taxon>
        <taxon>Chordata</taxon>
        <taxon>Craniata</taxon>
        <taxon>Vertebrata</taxon>
        <taxon>Euteleostomi</taxon>
        <taxon>Actinopterygii</taxon>
        <taxon>Neopterygii</taxon>
        <taxon>Teleostei</taxon>
        <taxon>Neoteleostei</taxon>
        <taxon>Acanthomorphata</taxon>
        <taxon>Ovalentaria</taxon>
        <taxon>Blenniimorphae</taxon>
        <taxon>Blenniiformes</taxon>
        <taxon>Gobiesocoidei</taxon>
        <taxon>Gobiesocidae</taxon>
        <taxon>Gobiesocinae</taxon>
        <taxon>Gouania</taxon>
    </lineage>
</organism>
<proteinExistence type="predicted"/>
<feature type="compositionally biased region" description="Acidic residues" evidence="5">
    <location>
        <begin position="335"/>
        <end position="354"/>
    </location>
</feature>
<evidence type="ECO:0000256" key="2">
    <source>
        <dbReference type="ARBA" id="ARBA00022771"/>
    </source>
</evidence>
<dbReference type="InterPro" id="IPR027370">
    <property type="entry name" value="Znf-RING_euk"/>
</dbReference>
<feature type="transmembrane region" description="Helical" evidence="6">
    <location>
        <begin position="387"/>
        <end position="410"/>
    </location>
</feature>
<dbReference type="SUPFAM" id="SSF57845">
    <property type="entry name" value="B-box zinc-binding domain"/>
    <property type="match status" value="1"/>
</dbReference>
<dbReference type="PROSITE" id="PS50119">
    <property type="entry name" value="ZF_BBOX"/>
    <property type="match status" value="1"/>
</dbReference>
<keyword evidence="3" id="KW-0862">Zinc</keyword>
<feature type="domain" description="RING-type" evidence="7">
    <location>
        <begin position="25"/>
        <end position="73"/>
    </location>
</feature>
<evidence type="ECO:0000256" key="5">
    <source>
        <dbReference type="SAM" id="MobiDB-lite"/>
    </source>
</evidence>
<evidence type="ECO:0000313" key="10">
    <source>
        <dbReference type="Proteomes" id="UP000694680"/>
    </source>
</evidence>
<dbReference type="InterPro" id="IPR000315">
    <property type="entry name" value="Znf_B-box"/>
</dbReference>
<sequence length="411" mass="46556">SRLPLNMLSCLQVGGLMDLEKQLICPICLEIFSKPVVILPCQHNLCRKCANELYQARTTMTVNSGRFRCPACNQEVVLDRHGVYGLQRNLLVENIIDVYKQEVSSSVSPAPLPPQGQLTCAEHEGEKMNIYCLTCLTPTCSLCKVFGSHQTCEVRPLTDICQHTKVRMRMSFVFCSQENCRLQQQLVSEKFSHMVSILQDRQKVMTQRISSEEEERTGHAQSLARCYGNSMEENSKLMERVKRRLEEEDMAAFVQEVKDLPEKNLTESKQCLELSLQNIDNYEEPPTEMIPLLISPPVEPVEPLESVEPTVLPSPATGSLLRPSEEIQAHPGSEDFSDDPSDQNKEEEEEEEKEAEQREVLTCASPRAAACEQEDGMSTQQVRAVTLLFYILAFLVLLQRVWSYIGCFICT</sequence>
<dbReference type="Gene3D" id="3.30.160.60">
    <property type="entry name" value="Classic Zinc Finger"/>
    <property type="match status" value="1"/>
</dbReference>
<keyword evidence="6" id="KW-0812">Transmembrane</keyword>
<feature type="region of interest" description="Disordered" evidence="5">
    <location>
        <begin position="328"/>
        <end position="360"/>
    </location>
</feature>
<feature type="domain" description="B box-type" evidence="8">
    <location>
        <begin position="115"/>
        <end position="157"/>
    </location>
</feature>
<evidence type="ECO:0000313" key="9">
    <source>
        <dbReference type="Ensembl" id="ENSGWIP00000022523.1"/>
    </source>
</evidence>